<feature type="domain" description="Glycosyltransferase 2-like" evidence="3">
    <location>
        <begin position="2"/>
        <end position="117"/>
    </location>
</feature>
<proteinExistence type="predicted"/>
<dbReference type="RefSeq" id="WP_118406199.1">
    <property type="nucleotide sequence ID" value="NZ_CAUCYH010000002.1"/>
</dbReference>
<dbReference type="PANTHER" id="PTHR22916:SF51">
    <property type="entry name" value="GLYCOSYLTRANSFERASE EPSH-RELATED"/>
    <property type="match status" value="1"/>
</dbReference>
<reference evidence="4 5" key="1">
    <citation type="journal article" date="2019" name="Nat. Med.">
        <title>A library of human gut bacterial isolates paired with longitudinal multiomics data enables mechanistic microbiome research.</title>
        <authorList>
            <person name="Poyet M."/>
            <person name="Groussin M."/>
            <person name="Gibbons S.M."/>
            <person name="Avila-Pacheco J."/>
            <person name="Jiang X."/>
            <person name="Kearney S.M."/>
            <person name="Perrotta A.R."/>
            <person name="Berdy B."/>
            <person name="Zhao S."/>
            <person name="Lieberman T.D."/>
            <person name="Swanson P.K."/>
            <person name="Smith M."/>
            <person name="Roesemann S."/>
            <person name="Alexander J.E."/>
            <person name="Rich S.A."/>
            <person name="Livny J."/>
            <person name="Vlamakis H."/>
            <person name="Clish C."/>
            <person name="Bullock K."/>
            <person name="Deik A."/>
            <person name="Scott J."/>
            <person name="Pierce K.A."/>
            <person name="Xavier R.J."/>
            <person name="Alm E.J."/>
        </authorList>
    </citation>
    <scope>NUCLEOTIDE SEQUENCE [LARGE SCALE GENOMIC DNA]</scope>
    <source>
        <strain evidence="4 5">BIOML-A1</strain>
    </source>
</reference>
<dbReference type="PANTHER" id="PTHR22916">
    <property type="entry name" value="GLYCOSYLTRANSFERASE"/>
    <property type="match status" value="1"/>
</dbReference>
<dbReference type="CDD" id="cd00761">
    <property type="entry name" value="Glyco_tranf_GTA_type"/>
    <property type="match status" value="1"/>
</dbReference>
<organism evidence="4 5">
    <name type="scientific">Alistipes shahii</name>
    <dbReference type="NCBI Taxonomy" id="328814"/>
    <lineage>
        <taxon>Bacteria</taxon>
        <taxon>Pseudomonadati</taxon>
        <taxon>Bacteroidota</taxon>
        <taxon>Bacteroidia</taxon>
        <taxon>Bacteroidales</taxon>
        <taxon>Rikenellaceae</taxon>
        <taxon>Alistipes</taxon>
    </lineage>
</organism>
<dbReference type="SUPFAM" id="SSF53448">
    <property type="entry name" value="Nucleotide-diphospho-sugar transferases"/>
    <property type="match status" value="1"/>
</dbReference>
<keyword evidence="1" id="KW-0328">Glycosyltransferase</keyword>
<dbReference type="EMBL" id="VVXJ01000039">
    <property type="protein sequence ID" value="KAA2373084.1"/>
    <property type="molecule type" value="Genomic_DNA"/>
</dbReference>
<evidence type="ECO:0000256" key="1">
    <source>
        <dbReference type="ARBA" id="ARBA00022676"/>
    </source>
</evidence>
<evidence type="ECO:0000313" key="5">
    <source>
        <dbReference type="Proteomes" id="UP000322658"/>
    </source>
</evidence>
<dbReference type="Pfam" id="PF00535">
    <property type="entry name" value="Glycos_transf_2"/>
    <property type="match status" value="1"/>
</dbReference>
<dbReference type="InterPro" id="IPR029044">
    <property type="entry name" value="Nucleotide-diphossugar_trans"/>
</dbReference>
<dbReference type="Gene3D" id="3.90.550.10">
    <property type="entry name" value="Spore Coat Polysaccharide Biosynthesis Protein SpsA, Chain A"/>
    <property type="match status" value="1"/>
</dbReference>
<accession>A0A5B3GHR2</accession>
<evidence type="ECO:0000313" key="4">
    <source>
        <dbReference type="EMBL" id="KAA2373084.1"/>
    </source>
</evidence>
<name>A0A5B3GHR2_9BACT</name>
<evidence type="ECO:0000256" key="2">
    <source>
        <dbReference type="ARBA" id="ARBA00022679"/>
    </source>
</evidence>
<dbReference type="GO" id="GO:0016758">
    <property type="term" value="F:hexosyltransferase activity"/>
    <property type="evidence" value="ECO:0007669"/>
    <property type="project" value="UniProtKB-ARBA"/>
</dbReference>
<protein>
    <submittedName>
        <fullName evidence="4">Glycosyltransferase</fullName>
    </submittedName>
</protein>
<dbReference type="InterPro" id="IPR001173">
    <property type="entry name" value="Glyco_trans_2-like"/>
</dbReference>
<comment type="caution">
    <text evidence="4">The sequence shown here is derived from an EMBL/GenBank/DDBJ whole genome shotgun (WGS) entry which is preliminary data.</text>
</comment>
<dbReference type="AlphaFoldDB" id="A0A5B3GHR2"/>
<keyword evidence="2 4" id="KW-0808">Transferase</keyword>
<evidence type="ECO:0000259" key="3">
    <source>
        <dbReference type="Pfam" id="PF00535"/>
    </source>
</evidence>
<dbReference type="Proteomes" id="UP000322658">
    <property type="component" value="Unassembled WGS sequence"/>
</dbReference>
<sequence>MVLPVYNAEEYITDCLDSILAQTYPYWKAYCINDGSKDNTASILDDYAKKDARIRVFHTPNAGAASARNFALNKIEDEEWISFIDADDYIGPSMYESIFKAIGNEHIDYVRLFSRRTPQRYNPQAVNSDESKNVNYKIVTREEYFVNESVGGYTHSLFVKKGIVDDHQVSFPEKMVMLEDQAFSIACATHAKKILILDQPRNYFYYSGNESSITRTSKDTSDDIIRCINIVYKAFLATGSTAIINDYFYSKYLPVKLDSLYSKRLHYRHIKLTERLLPEIKLRIGRLSFKTKIKYIIVKIFRLI</sequence>
<gene>
    <name evidence="4" type="ORF">F2Y07_13160</name>
</gene>